<dbReference type="EC" id="3.4.24.-" evidence="3"/>
<evidence type="ECO:0000256" key="1">
    <source>
        <dbReference type="SAM" id="SignalP"/>
    </source>
</evidence>
<name>C5F014_9HELI</name>
<evidence type="ECO:0000313" key="4">
    <source>
        <dbReference type="Proteomes" id="UP000003953"/>
    </source>
</evidence>
<dbReference type="PANTHER" id="PTHR21666">
    <property type="entry name" value="PEPTIDASE-RELATED"/>
    <property type="match status" value="1"/>
</dbReference>
<dbReference type="PANTHER" id="PTHR21666:SF287">
    <property type="entry name" value="CYTOPLASMIC MEMBRANE PROTEIN"/>
    <property type="match status" value="1"/>
</dbReference>
<keyword evidence="4" id="KW-1185">Reference proteome</keyword>
<evidence type="ECO:0000259" key="2">
    <source>
        <dbReference type="Pfam" id="PF01551"/>
    </source>
</evidence>
<feature type="chain" id="PRO_5002951234" evidence="1">
    <location>
        <begin position="18"/>
        <end position="263"/>
    </location>
</feature>
<dbReference type="Proteomes" id="UP000003953">
    <property type="component" value="Unassembled WGS sequence"/>
</dbReference>
<dbReference type="InterPro" id="IPR050570">
    <property type="entry name" value="Cell_wall_metabolism_enzyme"/>
</dbReference>
<feature type="signal peptide" evidence="1">
    <location>
        <begin position="1"/>
        <end position="17"/>
    </location>
</feature>
<dbReference type="InterPro" id="IPR016047">
    <property type="entry name" value="M23ase_b-sheet_dom"/>
</dbReference>
<evidence type="ECO:0000313" key="3">
    <source>
        <dbReference type="EMBL" id="EEQ63608.1"/>
    </source>
</evidence>
<keyword evidence="1" id="KW-0732">Signal</keyword>
<dbReference type="Pfam" id="PF01551">
    <property type="entry name" value="Peptidase_M23"/>
    <property type="match status" value="1"/>
</dbReference>
<sequence>MMKKIVLLMLCVAKLFASELIVENGKTLVLVEDSNEIRKLKEKSQIWIPHPQEKDKSILVLPISYYAKERKLHLDNGKIVRIYKGNYKSEQISVDSSKAKPNPKNQARIKQERDEANKIYANYTKGIYWDKPFIYPMESKITSEFGNARLFNQEIKSYHSGTDFRAAIGTPIYASNSGKVVIAKDRFLAGQSVVIDHGEGIFSMYYHCSEIKVKVGDRVERGELIALSGNSGRVSGPHLHFGILVRGVQIDPLDFIAKINTIF</sequence>
<dbReference type="CDD" id="cd12797">
    <property type="entry name" value="M23_peptidase"/>
    <property type="match status" value="1"/>
</dbReference>
<reference evidence="4" key="1">
    <citation type="journal article" date="2014" name="Genome Announc.">
        <title>Draft genome sequences of six enterohepatic helicobacter species isolated from humans and one from rhesus macaques.</title>
        <authorList>
            <person name="Shen Z."/>
            <person name="Sheh A."/>
            <person name="Young S.K."/>
            <person name="Abouelliel A."/>
            <person name="Ward D.V."/>
            <person name="Earl A.M."/>
            <person name="Fox J.G."/>
        </authorList>
    </citation>
    <scope>NUCLEOTIDE SEQUENCE [LARGE SCALE GENOMIC DNA]</scope>
    <source>
        <strain evidence="4">MIT 98-5489</strain>
    </source>
</reference>
<organism evidence="3 4">
    <name type="scientific">Helicobacter pullorum MIT 98-5489</name>
    <dbReference type="NCBI Taxonomy" id="537972"/>
    <lineage>
        <taxon>Bacteria</taxon>
        <taxon>Pseudomonadati</taxon>
        <taxon>Campylobacterota</taxon>
        <taxon>Epsilonproteobacteria</taxon>
        <taxon>Campylobacterales</taxon>
        <taxon>Helicobacteraceae</taxon>
        <taxon>Helicobacter</taxon>
    </lineage>
</organism>
<accession>C5F014</accession>
<protein>
    <submittedName>
        <fullName evidence="3">Peptidase, M23 family</fullName>
        <ecNumber evidence="3">3.4.24.-</ecNumber>
    </submittedName>
</protein>
<dbReference type="HOGENOM" id="CLU_029425_5_2_7"/>
<dbReference type="Gene3D" id="2.70.70.10">
    <property type="entry name" value="Glucose Permease (Domain IIA)"/>
    <property type="match status" value="1"/>
</dbReference>
<dbReference type="GO" id="GO:0004222">
    <property type="term" value="F:metalloendopeptidase activity"/>
    <property type="evidence" value="ECO:0007669"/>
    <property type="project" value="TreeGrafter"/>
</dbReference>
<dbReference type="SUPFAM" id="SSF51261">
    <property type="entry name" value="Duplicated hybrid motif"/>
    <property type="match status" value="1"/>
</dbReference>
<dbReference type="eggNOG" id="COG0739">
    <property type="taxonomic scope" value="Bacteria"/>
</dbReference>
<dbReference type="MEROPS" id="M23.014"/>
<dbReference type="InterPro" id="IPR011055">
    <property type="entry name" value="Dup_hybrid_motif"/>
</dbReference>
<feature type="domain" description="M23ase beta-sheet core" evidence="2">
    <location>
        <begin position="158"/>
        <end position="252"/>
    </location>
</feature>
<dbReference type="AlphaFoldDB" id="C5F014"/>
<keyword evidence="3" id="KW-0378">Hydrolase</keyword>
<proteinExistence type="predicted"/>
<dbReference type="EMBL" id="DS990443">
    <property type="protein sequence ID" value="EEQ63608.1"/>
    <property type="molecule type" value="Genomic_DNA"/>
</dbReference>
<gene>
    <name evidence="3" type="ORF">HPMG_01065</name>
</gene>